<dbReference type="InterPro" id="IPR034078">
    <property type="entry name" value="NFX1_fam"/>
</dbReference>
<dbReference type="PROSITE" id="PS50016">
    <property type="entry name" value="ZF_PHD_2"/>
    <property type="match status" value="1"/>
</dbReference>
<dbReference type="EMBL" id="GBHO01031991">
    <property type="protein sequence ID" value="JAG11613.1"/>
    <property type="molecule type" value="Transcribed_RNA"/>
</dbReference>
<dbReference type="PROSITE" id="PS50089">
    <property type="entry name" value="ZF_RING_2"/>
    <property type="match status" value="1"/>
</dbReference>
<dbReference type="PANTHER" id="PTHR12360">
    <property type="entry name" value="NUCLEAR TRANSCRIPTION FACTOR, X-BOX BINDING 1 NFX1"/>
    <property type="match status" value="1"/>
</dbReference>
<reference evidence="11" key="3">
    <citation type="submission" date="2014-09" db="EMBL/GenBank/DDBJ databases">
        <authorList>
            <person name="Magalhaes I.L.F."/>
            <person name="Oliveira U."/>
            <person name="Santos F.R."/>
            <person name="Vidigal T.H.D.A."/>
            <person name="Brescovit A.D."/>
            <person name="Santos A.J."/>
        </authorList>
    </citation>
    <scope>NUCLEOTIDE SEQUENCE</scope>
</reference>
<reference evidence="10" key="2">
    <citation type="submission" date="2014-07" db="EMBL/GenBank/DDBJ databases">
        <authorList>
            <person name="Hull J."/>
        </authorList>
    </citation>
    <scope>NUCLEOTIDE SEQUENCE</scope>
</reference>
<dbReference type="GO" id="GO:0000981">
    <property type="term" value="F:DNA-binding transcription factor activity, RNA polymerase II-specific"/>
    <property type="evidence" value="ECO:0007669"/>
    <property type="project" value="TreeGrafter"/>
</dbReference>
<dbReference type="EMBL" id="GBRD01011220">
    <property type="protein sequence ID" value="JAG54604.1"/>
    <property type="molecule type" value="Transcribed_RNA"/>
</dbReference>
<dbReference type="PROSITE" id="PS01359">
    <property type="entry name" value="ZF_PHD_1"/>
    <property type="match status" value="1"/>
</dbReference>
<organism evidence="10">
    <name type="scientific">Lygus hesperus</name>
    <name type="common">Western plant bug</name>
    <dbReference type="NCBI Taxonomy" id="30085"/>
    <lineage>
        <taxon>Eukaryota</taxon>
        <taxon>Metazoa</taxon>
        <taxon>Ecdysozoa</taxon>
        <taxon>Arthropoda</taxon>
        <taxon>Hexapoda</taxon>
        <taxon>Insecta</taxon>
        <taxon>Pterygota</taxon>
        <taxon>Neoptera</taxon>
        <taxon>Paraneoptera</taxon>
        <taxon>Hemiptera</taxon>
        <taxon>Heteroptera</taxon>
        <taxon>Panheteroptera</taxon>
        <taxon>Cimicomorpha</taxon>
        <taxon>Miridae</taxon>
        <taxon>Mirini</taxon>
        <taxon>Lygus</taxon>
    </lineage>
</organism>
<dbReference type="Gene3D" id="3.30.40.10">
    <property type="entry name" value="Zinc/RING finger domain, C3HC4 (zinc finger)"/>
    <property type="match status" value="1"/>
</dbReference>
<dbReference type="InterPro" id="IPR019787">
    <property type="entry name" value="Znf_PHD-finger"/>
</dbReference>
<dbReference type="PANTHER" id="PTHR12360:SF12">
    <property type="entry name" value="TRANSCRIPTIONAL REPRESSOR NF-X1"/>
    <property type="match status" value="1"/>
</dbReference>
<evidence type="ECO:0000256" key="2">
    <source>
        <dbReference type="ARBA" id="ARBA00022771"/>
    </source>
</evidence>
<dbReference type="GO" id="GO:0000977">
    <property type="term" value="F:RNA polymerase II transcription regulatory region sequence-specific DNA binding"/>
    <property type="evidence" value="ECO:0007669"/>
    <property type="project" value="TreeGrafter"/>
</dbReference>
<dbReference type="EMBL" id="GBHO01031994">
    <property type="protein sequence ID" value="JAG11610.1"/>
    <property type="molecule type" value="Transcribed_RNA"/>
</dbReference>
<evidence type="ECO:0000313" key="7">
    <source>
        <dbReference type="EMBL" id="JAG11610.1"/>
    </source>
</evidence>
<keyword evidence="2 4" id="KW-0863">Zinc-finger</keyword>
<reference evidence="10" key="1">
    <citation type="journal article" date="2014" name="PLoS ONE">
        <title>Transcriptome-Based Identification of ABC Transporters in the Western Tarnished Plant Bug Lygus hesperus.</title>
        <authorList>
            <person name="Hull J.J."/>
            <person name="Chaney K."/>
            <person name="Geib S.M."/>
            <person name="Fabrick J.A."/>
            <person name="Brent C.S."/>
            <person name="Walsh D."/>
            <person name="Lavine L.C."/>
        </authorList>
    </citation>
    <scope>NUCLEOTIDE SEQUENCE</scope>
</reference>
<dbReference type="EMBL" id="GBHO01031993">
    <property type="protein sequence ID" value="JAG11611.1"/>
    <property type="molecule type" value="Transcribed_RNA"/>
</dbReference>
<gene>
    <name evidence="9" type="ORF">CM83_63861</name>
    <name evidence="8" type="ORF">CM83_63863</name>
    <name evidence="7" type="ORF">CM83_63865</name>
    <name evidence="10" type="ORF">CM83_63867</name>
</gene>
<dbReference type="GO" id="GO:0008270">
    <property type="term" value="F:zinc ion binding"/>
    <property type="evidence" value="ECO:0007669"/>
    <property type="project" value="UniProtKB-KW"/>
</dbReference>
<evidence type="ECO:0000313" key="9">
    <source>
        <dbReference type="EMBL" id="JAG11612.1"/>
    </source>
</evidence>
<dbReference type="InterPro" id="IPR019786">
    <property type="entry name" value="Zinc_finger_PHD-type_CS"/>
</dbReference>
<feature type="domain" description="PHD-type" evidence="5">
    <location>
        <begin position="141"/>
        <end position="193"/>
    </location>
</feature>
<dbReference type="AlphaFoldDB" id="A0A0A9WYQ0"/>
<sequence>MAQRDDPIYPQLEKALNLLVESSAKIDFLFAKVENKARDLDDEEMARMAQRMIFLEEQMDVRVLEDNSEWKSVKDKADNLQRSLIACREKCTDLQGRIRHLIDMKDTLYCQSIIEVPQSNVELLPGGTRIERMIMELKTESTECSVCTENVKKQQHIWSCKNCYNIFHLDCAVKCMDATKRSGKWACPYCRDQLDVSADGLRYTCFCERVVQPRSALNVTPHGCGQVCKRGCGSTCHPGPCAETVSKAASLNTQLASVSVLINKYNQNI</sequence>
<evidence type="ECO:0000313" key="10">
    <source>
        <dbReference type="EMBL" id="JAG11613.1"/>
    </source>
</evidence>
<evidence type="ECO:0000313" key="8">
    <source>
        <dbReference type="EMBL" id="JAG11611.1"/>
    </source>
</evidence>
<dbReference type="InterPro" id="IPR001841">
    <property type="entry name" value="Znf_RING"/>
</dbReference>
<proteinExistence type="predicted"/>
<evidence type="ECO:0000256" key="1">
    <source>
        <dbReference type="ARBA" id="ARBA00022723"/>
    </source>
</evidence>
<accession>A0A0A9WYQ0</accession>
<dbReference type="EMBL" id="GBRD01011219">
    <property type="protein sequence ID" value="JAG54605.1"/>
    <property type="molecule type" value="Transcribed_RNA"/>
</dbReference>
<dbReference type="GO" id="GO:0005634">
    <property type="term" value="C:nucleus"/>
    <property type="evidence" value="ECO:0007669"/>
    <property type="project" value="TreeGrafter"/>
</dbReference>
<keyword evidence="1" id="KW-0479">Metal-binding</keyword>
<evidence type="ECO:0000256" key="3">
    <source>
        <dbReference type="ARBA" id="ARBA00022833"/>
    </source>
</evidence>
<keyword evidence="3" id="KW-0862">Zinc</keyword>
<protein>
    <submittedName>
        <fullName evidence="10">Uncharacterized protein</fullName>
    </submittedName>
</protein>
<dbReference type="SUPFAM" id="SSF57850">
    <property type="entry name" value="RING/U-box"/>
    <property type="match status" value="1"/>
</dbReference>
<feature type="domain" description="RING-type" evidence="6">
    <location>
        <begin position="144"/>
        <end position="191"/>
    </location>
</feature>
<evidence type="ECO:0000256" key="4">
    <source>
        <dbReference type="PROSITE-ProRule" id="PRU00175"/>
    </source>
</evidence>
<evidence type="ECO:0000259" key="5">
    <source>
        <dbReference type="PROSITE" id="PS50016"/>
    </source>
</evidence>
<evidence type="ECO:0000313" key="11">
    <source>
        <dbReference type="EMBL" id="JAG54604.1"/>
    </source>
</evidence>
<name>A0A0A9WYQ0_LYGHE</name>
<dbReference type="InterPro" id="IPR013083">
    <property type="entry name" value="Znf_RING/FYVE/PHD"/>
</dbReference>
<dbReference type="EMBL" id="GBHO01031992">
    <property type="protein sequence ID" value="JAG11612.1"/>
    <property type="molecule type" value="Transcribed_RNA"/>
</dbReference>
<evidence type="ECO:0000259" key="6">
    <source>
        <dbReference type="PROSITE" id="PS50089"/>
    </source>
</evidence>